<sequence length="115" mass="12717">MVWIHLRHEGNTMVTLEIAGKAVAVTNADEDQARDLFLSKSFKDDLMSFKSEGRPLWDGSAALTTRSASEDEIDAFNEALDEEEEDEDEDFDGDLDIDVVFLVSIDEIDDSAASG</sequence>
<reference evidence="1 2" key="1">
    <citation type="submission" date="2018-07" db="EMBL/GenBank/DDBJ databases">
        <title>Genomic Encyclopedia of Type Strains, Phase IV (KMG-IV): sequencing the most valuable type-strain genomes for metagenomic binning, comparative biology and taxonomic classification.</title>
        <authorList>
            <person name="Goeker M."/>
        </authorList>
    </citation>
    <scope>NUCLEOTIDE SEQUENCE [LARGE SCALE GENOMIC DNA]</scope>
    <source>
        <strain evidence="1 2">DSM 14364</strain>
    </source>
</reference>
<organism evidence="1 2">
    <name type="scientific">Microvirga subterranea</name>
    <dbReference type="NCBI Taxonomy" id="186651"/>
    <lineage>
        <taxon>Bacteria</taxon>
        <taxon>Pseudomonadati</taxon>
        <taxon>Pseudomonadota</taxon>
        <taxon>Alphaproteobacteria</taxon>
        <taxon>Hyphomicrobiales</taxon>
        <taxon>Methylobacteriaceae</taxon>
        <taxon>Microvirga</taxon>
    </lineage>
</organism>
<proteinExistence type="predicted"/>
<dbReference type="Proteomes" id="UP000254925">
    <property type="component" value="Unassembled WGS sequence"/>
</dbReference>
<keyword evidence="2" id="KW-1185">Reference proteome</keyword>
<name>A0A370HQR0_9HYPH</name>
<evidence type="ECO:0000313" key="1">
    <source>
        <dbReference type="EMBL" id="RDI60620.1"/>
    </source>
</evidence>
<protein>
    <submittedName>
        <fullName evidence="1">Uncharacterized protein</fullName>
    </submittedName>
</protein>
<accession>A0A370HQR0</accession>
<dbReference type="AlphaFoldDB" id="A0A370HQR0"/>
<dbReference type="EMBL" id="QQBB01000002">
    <property type="protein sequence ID" value="RDI60620.1"/>
    <property type="molecule type" value="Genomic_DNA"/>
</dbReference>
<gene>
    <name evidence="1" type="ORF">DES45_1026</name>
</gene>
<evidence type="ECO:0000313" key="2">
    <source>
        <dbReference type="Proteomes" id="UP000254925"/>
    </source>
</evidence>
<comment type="caution">
    <text evidence="1">The sequence shown here is derived from an EMBL/GenBank/DDBJ whole genome shotgun (WGS) entry which is preliminary data.</text>
</comment>